<dbReference type="InterPro" id="IPR037099">
    <property type="entry name" value="Fum_R/Succ_DH_flav-like_C_sf"/>
</dbReference>
<name>A0A8J2YCR5_9RHOB</name>
<evidence type="ECO:0000259" key="6">
    <source>
        <dbReference type="Pfam" id="PF02910"/>
    </source>
</evidence>
<dbReference type="Gene3D" id="3.50.50.60">
    <property type="entry name" value="FAD/NAD(P)-binding domain"/>
    <property type="match status" value="1"/>
</dbReference>
<dbReference type="PANTHER" id="PTHR11632:SF51">
    <property type="entry name" value="SUCCINATE DEHYDROGENASE [UBIQUINONE] FLAVOPROTEIN SUBUNIT, MITOCHONDRIAL"/>
    <property type="match status" value="1"/>
</dbReference>
<comment type="caution">
    <text evidence="7">The sequence shown here is derived from an EMBL/GenBank/DDBJ whole genome shotgun (WGS) entry which is preliminary data.</text>
</comment>
<reference evidence="7" key="1">
    <citation type="journal article" date="2014" name="Int. J. Syst. Evol. Microbiol.">
        <title>Complete genome sequence of Corynebacterium casei LMG S-19264T (=DSM 44701T), isolated from a smear-ripened cheese.</title>
        <authorList>
            <consortium name="US DOE Joint Genome Institute (JGI-PGF)"/>
            <person name="Walter F."/>
            <person name="Albersmeier A."/>
            <person name="Kalinowski J."/>
            <person name="Ruckert C."/>
        </authorList>
    </citation>
    <scope>NUCLEOTIDE SEQUENCE</scope>
    <source>
        <strain evidence="7">CCM 7684</strain>
    </source>
</reference>
<dbReference type="InterPro" id="IPR015939">
    <property type="entry name" value="Fum_Rdtase/Succ_DH_flav-like_C"/>
</dbReference>
<evidence type="ECO:0000256" key="4">
    <source>
        <dbReference type="PIRSR" id="PIRSR000171-1"/>
    </source>
</evidence>
<sequence>MPVDSDSVDLHLESTDVLIAGSGAAGMRAAIAAHDAGQRVVVLAKGPHRANHTRMSGGRYNTVSGLNPQDSPDAFFQDTLESGAYINNHELARILAYEAMDRAYDLEDYGLTWDRKEATRYNLSMTGGGTYVRTIGSTDEGIGITEVMVHQLHKRGVRICDFHMLAEVVQNDKGEVTGGLVLDLARGCWRYIACKSLVIATGGTSQLYETSSGPAINTGDGIGIALRAGAEMVDIEFMQFIPISFVYPPSIRGYTLTEPAHYGMRHYDPKADAAHLLNTQGERFVLKHDPVRKEGSTRDVLARAIMLEILEGRGTPEGGVLMVPDPQVFDHFLHERPIYVKRLLENYGEPQARFEAPIQVMPSALYTLGGVKIDPWCRSAVPGLYAAGEAAGGVHGANRLGGSSMPDIQVFGRRAGVAAAGYAEGRGLDQNEGLDAARRAAGRLESALQPGEGIRPIEVKKRIQKLMWDDVGLVRNGPKLEAALDVFANLRREVMPRVRVTSRHRVLNREWMEALELENMLDVAELMATAALHRRETRGAHYRQDHPDIDPAWQRNICIRRVGQVFEVRTQEVDTTLAPKPATQSSLVPAQ</sequence>
<dbReference type="SUPFAM" id="SSF56425">
    <property type="entry name" value="Succinate dehydrogenase/fumarate reductase flavoprotein, catalytic domain"/>
    <property type="match status" value="1"/>
</dbReference>
<dbReference type="PIRSF" id="PIRSF000171">
    <property type="entry name" value="SDHA_APRA_LASPO"/>
    <property type="match status" value="1"/>
</dbReference>
<dbReference type="InterPro" id="IPR030664">
    <property type="entry name" value="SdhA/FrdA/AprA"/>
</dbReference>
<keyword evidence="2" id="KW-0285">Flavoprotein</keyword>
<organism evidence="7 8">
    <name type="scientific">Agaricicola taiwanensis</name>
    <dbReference type="NCBI Taxonomy" id="591372"/>
    <lineage>
        <taxon>Bacteria</taxon>
        <taxon>Pseudomonadati</taxon>
        <taxon>Pseudomonadota</taxon>
        <taxon>Alphaproteobacteria</taxon>
        <taxon>Rhodobacterales</taxon>
        <taxon>Paracoccaceae</taxon>
        <taxon>Agaricicola</taxon>
    </lineage>
</organism>
<proteinExistence type="predicted"/>
<dbReference type="Pfam" id="PF00890">
    <property type="entry name" value="FAD_binding_2"/>
    <property type="match status" value="1"/>
</dbReference>
<accession>A0A8J2YCR5</accession>
<evidence type="ECO:0000256" key="3">
    <source>
        <dbReference type="ARBA" id="ARBA00023002"/>
    </source>
</evidence>
<dbReference type="Pfam" id="PF02910">
    <property type="entry name" value="Succ_DH_flav_C"/>
    <property type="match status" value="1"/>
</dbReference>
<dbReference type="Proteomes" id="UP000602745">
    <property type="component" value="Unassembled WGS sequence"/>
</dbReference>
<feature type="domain" description="FAD-dependent oxidoreductase 2 FAD-binding" evidence="5">
    <location>
        <begin position="16"/>
        <end position="404"/>
    </location>
</feature>
<keyword evidence="8" id="KW-1185">Reference proteome</keyword>
<gene>
    <name evidence="7" type="ORF">GCM10007276_14170</name>
</gene>
<comment type="cofactor">
    <cofactor evidence="1">
        <name>FAD</name>
        <dbReference type="ChEBI" id="CHEBI:57692"/>
    </cofactor>
</comment>
<dbReference type="AlphaFoldDB" id="A0A8J2YCR5"/>
<dbReference type="Gene3D" id="3.90.700.10">
    <property type="entry name" value="Succinate dehydrogenase/fumarate reductase flavoprotein, catalytic domain"/>
    <property type="match status" value="1"/>
</dbReference>
<evidence type="ECO:0000259" key="5">
    <source>
        <dbReference type="Pfam" id="PF00890"/>
    </source>
</evidence>
<evidence type="ECO:0000313" key="7">
    <source>
        <dbReference type="EMBL" id="GGE37919.1"/>
    </source>
</evidence>
<dbReference type="Gene3D" id="1.20.58.100">
    <property type="entry name" value="Fumarate reductase/succinate dehydrogenase flavoprotein-like, C-terminal domain"/>
    <property type="match status" value="1"/>
</dbReference>
<dbReference type="InterPro" id="IPR027477">
    <property type="entry name" value="Succ_DH/fumarate_Rdtase_cat_sf"/>
</dbReference>
<feature type="domain" description="Fumarate reductase/succinate dehydrogenase flavoprotein-like C-terminal" evidence="6">
    <location>
        <begin position="461"/>
        <end position="578"/>
    </location>
</feature>
<protein>
    <submittedName>
        <fullName evidence="7">Fumarate reductase subunit A</fullName>
    </submittedName>
</protein>
<keyword evidence="3" id="KW-0560">Oxidoreductase</keyword>
<dbReference type="PANTHER" id="PTHR11632">
    <property type="entry name" value="SUCCINATE DEHYDROGENASE 2 FLAVOPROTEIN SUBUNIT"/>
    <property type="match status" value="1"/>
</dbReference>
<dbReference type="SUPFAM" id="SSF46977">
    <property type="entry name" value="Succinate dehydrogenase/fumarate reductase flavoprotein C-terminal domain"/>
    <property type="match status" value="1"/>
</dbReference>
<dbReference type="InterPro" id="IPR036188">
    <property type="entry name" value="FAD/NAD-bd_sf"/>
</dbReference>
<dbReference type="GO" id="GO:0016491">
    <property type="term" value="F:oxidoreductase activity"/>
    <property type="evidence" value="ECO:0007669"/>
    <property type="project" value="UniProtKB-KW"/>
</dbReference>
<dbReference type="PRINTS" id="PR00368">
    <property type="entry name" value="FADPNR"/>
</dbReference>
<reference evidence="7" key="2">
    <citation type="submission" date="2020-09" db="EMBL/GenBank/DDBJ databases">
        <authorList>
            <person name="Sun Q."/>
            <person name="Sedlacek I."/>
        </authorList>
    </citation>
    <scope>NUCLEOTIDE SEQUENCE</scope>
    <source>
        <strain evidence="7">CCM 7684</strain>
    </source>
</reference>
<evidence type="ECO:0000313" key="8">
    <source>
        <dbReference type="Proteomes" id="UP000602745"/>
    </source>
</evidence>
<evidence type="ECO:0000256" key="1">
    <source>
        <dbReference type="ARBA" id="ARBA00001974"/>
    </source>
</evidence>
<dbReference type="SUPFAM" id="SSF51905">
    <property type="entry name" value="FAD/NAD(P)-binding domain"/>
    <property type="match status" value="1"/>
</dbReference>
<dbReference type="RefSeq" id="WP_188408959.1">
    <property type="nucleotide sequence ID" value="NZ_BMCP01000001.1"/>
</dbReference>
<evidence type="ECO:0000256" key="2">
    <source>
        <dbReference type="ARBA" id="ARBA00022630"/>
    </source>
</evidence>
<feature type="active site" description="Proton acceptor" evidence="4">
    <location>
        <position position="298"/>
    </location>
</feature>
<dbReference type="InterPro" id="IPR003953">
    <property type="entry name" value="FAD-dep_OxRdtase_2_FAD-bd"/>
</dbReference>
<dbReference type="EMBL" id="BMCP01000001">
    <property type="protein sequence ID" value="GGE37919.1"/>
    <property type="molecule type" value="Genomic_DNA"/>
</dbReference>